<dbReference type="EMBL" id="FUEZ01000003">
    <property type="protein sequence ID" value="SPM39335.1"/>
    <property type="molecule type" value="Genomic_DNA"/>
</dbReference>
<feature type="transmembrane region" description="Helical" evidence="5">
    <location>
        <begin position="27"/>
        <end position="45"/>
    </location>
</feature>
<sequence length="433" mass="45315">MTMRATDKPAAAVSTAIRAPWRVLTRSALITAVFIIPAVVVRIAGLQPDPVVALLIYGAAVVAASFLLAWGAEAAQIDVSGGLAIAVLALVAVLPEYAVDLYYAYVSGHNPDYTQYAAANMTGSNRLLMGLGWPVVVLVSVLVARKTGAGKPTGVTLEPANRVELGFLLIAGVVAFVIPASGEIHLALGLALLAWFGFYLYKISHGDVEEPDLIGTAAALGELSDRSRRSVVVSLFVVSGAVILLCAKPFAENLVAAGTELGIDRFLLVQWLAPLASEAPEFIIATIFASRGKGTDAIATLISSKVNQWTLLIGSLPLAHLLGGGGFSLVLDPRQVEEVLLTASQTLMGVALILALRFGRASAWALLGLFIVQFPLTSTEGRLVLCGVYGVIAVGGLIVNRRQLVATLQAPFLGTAIRHSGHPHHDSESPTPA</sequence>
<name>A0A2U3P6M5_9MYCO</name>
<feature type="transmembrane region" description="Helical" evidence="5">
    <location>
        <begin position="350"/>
        <end position="371"/>
    </location>
</feature>
<evidence type="ECO:0000313" key="7">
    <source>
        <dbReference type="EMBL" id="SPM39335.1"/>
    </source>
</evidence>
<feature type="domain" description="Sodium/calcium exchanger membrane region" evidence="6">
    <location>
        <begin position="233"/>
        <end position="372"/>
    </location>
</feature>
<feature type="transmembrane region" description="Helical" evidence="5">
    <location>
        <begin position="383"/>
        <end position="399"/>
    </location>
</feature>
<feature type="transmembrane region" description="Helical" evidence="5">
    <location>
        <begin position="83"/>
        <end position="105"/>
    </location>
</feature>
<protein>
    <submittedName>
        <fullName evidence="7">Ca2+/Na+ antiporter</fullName>
    </submittedName>
</protein>
<comment type="subcellular location">
    <subcellularLocation>
        <location evidence="1">Membrane</location>
        <topology evidence="1">Multi-pass membrane protein</topology>
    </subcellularLocation>
</comment>
<evidence type="ECO:0000256" key="5">
    <source>
        <dbReference type="SAM" id="Phobius"/>
    </source>
</evidence>
<keyword evidence="2 5" id="KW-0812">Transmembrane</keyword>
<dbReference type="OrthoDB" id="57558at2"/>
<proteinExistence type="predicted"/>
<feature type="transmembrane region" description="Helical" evidence="5">
    <location>
        <begin position="125"/>
        <end position="143"/>
    </location>
</feature>
<dbReference type="InterPro" id="IPR004837">
    <property type="entry name" value="NaCa_Exmemb"/>
</dbReference>
<evidence type="ECO:0000256" key="4">
    <source>
        <dbReference type="ARBA" id="ARBA00023136"/>
    </source>
</evidence>
<evidence type="ECO:0000256" key="2">
    <source>
        <dbReference type="ARBA" id="ARBA00022692"/>
    </source>
</evidence>
<dbReference type="AlphaFoldDB" id="A0A2U3P6M5"/>
<dbReference type="STRING" id="1841861.GCA_900157365_05720"/>
<evidence type="ECO:0000259" key="6">
    <source>
        <dbReference type="Pfam" id="PF01699"/>
    </source>
</evidence>
<feature type="domain" description="Sodium/calcium exchanger membrane region" evidence="6">
    <location>
        <begin position="52"/>
        <end position="201"/>
    </location>
</feature>
<dbReference type="GO" id="GO:0016020">
    <property type="term" value="C:membrane"/>
    <property type="evidence" value="ECO:0007669"/>
    <property type="project" value="UniProtKB-SubCell"/>
</dbReference>
<evidence type="ECO:0000256" key="3">
    <source>
        <dbReference type="ARBA" id="ARBA00022989"/>
    </source>
</evidence>
<feature type="transmembrane region" description="Helical" evidence="5">
    <location>
        <begin position="309"/>
        <end position="330"/>
    </location>
</feature>
<feature type="transmembrane region" description="Helical" evidence="5">
    <location>
        <begin position="231"/>
        <end position="251"/>
    </location>
</feature>
<accession>A0A2U3P6M5</accession>
<evidence type="ECO:0000256" key="1">
    <source>
        <dbReference type="ARBA" id="ARBA00004141"/>
    </source>
</evidence>
<feature type="transmembrane region" description="Helical" evidence="5">
    <location>
        <begin position="271"/>
        <end position="289"/>
    </location>
</feature>
<dbReference type="Proteomes" id="UP000240424">
    <property type="component" value="Unassembled WGS sequence"/>
</dbReference>
<dbReference type="InterPro" id="IPR044880">
    <property type="entry name" value="NCX_ion-bd_dom_sf"/>
</dbReference>
<evidence type="ECO:0000313" key="8">
    <source>
        <dbReference type="Proteomes" id="UP000240424"/>
    </source>
</evidence>
<reference evidence="7 8" key="1">
    <citation type="submission" date="2017-01" db="EMBL/GenBank/DDBJ databases">
        <authorList>
            <consortium name="Urmite Genomes"/>
        </authorList>
    </citation>
    <scope>NUCLEOTIDE SEQUENCE [LARGE SCALE GENOMIC DNA]</scope>
    <source>
        <strain evidence="7 8">AB215</strain>
    </source>
</reference>
<dbReference type="Gene3D" id="1.20.1420.30">
    <property type="entry name" value="NCX, central ion-binding region"/>
    <property type="match status" value="1"/>
</dbReference>
<feature type="transmembrane region" description="Helical" evidence="5">
    <location>
        <begin position="163"/>
        <end position="178"/>
    </location>
</feature>
<feature type="transmembrane region" description="Helical" evidence="5">
    <location>
        <begin position="51"/>
        <end position="71"/>
    </location>
</feature>
<keyword evidence="8" id="KW-1185">Reference proteome</keyword>
<keyword evidence="4 5" id="KW-0472">Membrane</keyword>
<keyword evidence="3 5" id="KW-1133">Transmembrane helix</keyword>
<organism evidence="7 8">
    <name type="scientific">Mycobacterium numidiamassiliense</name>
    <dbReference type="NCBI Taxonomy" id="1841861"/>
    <lineage>
        <taxon>Bacteria</taxon>
        <taxon>Bacillati</taxon>
        <taxon>Actinomycetota</taxon>
        <taxon>Actinomycetes</taxon>
        <taxon>Mycobacteriales</taxon>
        <taxon>Mycobacteriaceae</taxon>
        <taxon>Mycobacterium</taxon>
    </lineage>
</organism>
<gene>
    <name evidence="7" type="ORF">MNAB215_1517</name>
</gene>
<dbReference type="Pfam" id="PF01699">
    <property type="entry name" value="Na_Ca_ex"/>
    <property type="match status" value="2"/>
</dbReference>
<dbReference type="GO" id="GO:0055085">
    <property type="term" value="P:transmembrane transport"/>
    <property type="evidence" value="ECO:0007669"/>
    <property type="project" value="InterPro"/>
</dbReference>